<dbReference type="PROSITE" id="PS51257">
    <property type="entry name" value="PROKAR_LIPOPROTEIN"/>
    <property type="match status" value="1"/>
</dbReference>
<gene>
    <name evidence="1" type="ORF">RUMOBE_00563</name>
</gene>
<reference evidence="1 2" key="1">
    <citation type="submission" date="2007-03" db="EMBL/GenBank/DDBJ databases">
        <authorList>
            <person name="Fulton L."/>
            <person name="Clifton S."/>
            <person name="Fulton B."/>
            <person name="Xu J."/>
            <person name="Minx P."/>
            <person name="Pepin K.H."/>
            <person name="Johnson M."/>
            <person name="Thiruvilangam P."/>
            <person name="Bhonagiri V."/>
            <person name="Nash W.E."/>
            <person name="Mardis E.R."/>
            <person name="Wilson R.K."/>
        </authorList>
    </citation>
    <scope>NUCLEOTIDE SEQUENCE [LARGE SCALE GENOMIC DNA]</scope>
    <source>
        <strain evidence="1 2">ATCC 29174</strain>
    </source>
</reference>
<dbReference type="HOGENOM" id="CLU_3180815_0_0_9"/>
<protein>
    <submittedName>
        <fullName evidence="1">Uncharacterized protein</fullName>
    </submittedName>
</protein>
<comment type="caution">
    <text evidence="1">The sequence shown here is derived from an EMBL/GenBank/DDBJ whole genome shotgun (WGS) entry which is preliminary data.</text>
</comment>
<evidence type="ECO:0000313" key="1">
    <source>
        <dbReference type="EMBL" id="EDM88442.1"/>
    </source>
</evidence>
<dbReference type="Proteomes" id="UP000006002">
    <property type="component" value="Unassembled WGS sequence"/>
</dbReference>
<name>A5ZNJ6_9FIRM</name>
<proteinExistence type="predicted"/>
<dbReference type="AlphaFoldDB" id="A5ZNJ6"/>
<sequence>MKQSSSIYFNMGGLFYEGKGNFEIIVSGISSVGCLLAPAGITGIQI</sequence>
<reference evidence="1 2" key="2">
    <citation type="submission" date="2007-04" db="EMBL/GenBank/DDBJ databases">
        <title>Draft genome sequence of Ruminococcus obeum (ATCC 29174).</title>
        <authorList>
            <person name="Sudarsanam P."/>
            <person name="Ley R."/>
            <person name="Guruge J."/>
            <person name="Turnbaugh P.J."/>
            <person name="Mahowald M."/>
            <person name="Liep D."/>
            <person name="Gordon J."/>
        </authorList>
    </citation>
    <scope>NUCLEOTIDE SEQUENCE [LARGE SCALE GENOMIC DNA]</scope>
    <source>
        <strain evidence="1 2">ATCC 29174</strain>
    </source>
</reference>
<accession>A5ZNJ6</accession>
<evidence type="ECO:0000313" key="2">
    <source>
        <dbReference type="Proteomes" id="UP000006002"/>
    </source>
</evidence>
<organism evidence="1 2">
    <name type="scientific">Blautia obeum ATCC 29174</name>
    <dbReference type="NCBI Taxonomy" id="411459"/>
    <lineage>
        <taxon>Bacteria</taxon>
        <taxon>Bacillati</taxon>
        <taxon>Bacillota</taxon>
        <taxon>Clostridia</taxon>
        <taxon>Lachnospirales</taxon>
        <taxon>Lachnospiraceae</taxon>
        <taxon>Blautia</taxon>
    </lineage>
</organism>
<dbReference type="EMBL" id="AAVO02000002">
    <property type="protein sequence ID" value="EDM88442.1"/>
    <property type="molecule type" value="Genomic_DNA"/>
</dbReference>